<dbReference type="InterPro" id="IPR036388">
    <property type="entry name" value="WH-like_DNA-bd_sf"/>
</dbReference>
<name>A0A3B0MXG8_THEAN</name>
<dbReference type="InterPro" id="IPR014756">
    <property type="entry name" value="Ig_E-set"/>
</dbReference>
<dbReference type="InterPro" id="IPR001650">
    <property type="entry name" value="Helicase_C-like"/>
</dbReference>
<dbReference type="SUPFAM" id="SSF52540">
    <property type="entry name" value="P-loop containing nucleoside triphosphate hydrolases"/>
    <property type="match status" value="2"/>
</dbReference>
<dbReference type="Pfam" id="PF23445">
    <property type="entry name" value="WHD_SNRNP200"/>
    <property type="match status" value="2"/>
</dbReference>
<dbReference type="SUPFAM" id="SSF158702">
    <property type="entry name" value="Sec63 N-terminal domain-like"/>
    <property type="match status" value="2"/>
</dbReference>
<dbReference type="SMART" id="SM00487">
    <property type="entry name" value="DEXDc"/>
    <property type="match status" value="2"/>
</dbReference>
<dbReference type="InterPro" id="IPR035892">
    <property type="entry name" value="C2_domain_sf"/>
</dbReference>
<dbReference type="InterPro" id="IPR004179">
    <property type="entry name" value="Sec63-dom"/>
</dbReference>
<dbReference type="EMBL" id="UIVS01000001">
    <property type="protein sequence ID" value="SVP89879.1"/>
    <property type="molecule type" value="Genomic_DNA"/>
</dbReference>
<dbReference type="EMBL" id="UIVT01000001">
    <property type="protein sequence ID" value="SVP88727.1"/>
    <property type="molecule type" value="Genomic_DNA"/>
</dbReference>
<dbReference type="InterPro" id="IPR014001">
    <property type="entry name" value="Helicase_ATP-bd"/>
</dbReference>
<dbReference type="Gene3D" id="2.60.40.150">
    <property type="entry name" value="C2 domain"/>
    <property type="match status" value="1"/>
</dbReference>
<feature type="domain" description="Helicase ATP-binding" evidence="5">
    <location>
        <begin position="1140"/>
        <end position="1322"/>
    </location>
</feature>
<dbReference type="CDD" id="cd18795">
    <property type="entry name" value="SF2_C_Ski2"/>
    <property type="match status" value="2"/>
</dbReference>
<evidence type="ECO:0000313" key="7">
    <source>
        <dbReference type="EMBL" id="SVP88727.1"/>
    </source>
</evidence>
<protein>
    <submittedName>
        <fullName evidence="8">DEAD-box helicase, putative</fullName>
    </submittedName>
</protein>
<dbReference type="Pfam" id="PF00271">
    <property type="entry name" value="Helicase_C"/>
    <property type="match status" value="2"/>
</dbReference>
<dbReference type="PROSITE" id="PS51192">
    <property type="entry name" value="HELICASE_ATP_BIND_1"/>
    <property type="match status" value="2"/>
</dbReference>
<dbReference type="PIRSF" id="PIRSF039073">
    <property type="entry name" value="BRR2"/>
    <property type="match status" value="1"/>
</dbReference>
<dbReference type="InterPro" id="IPR011545">
    <property type="entry name" value="DEAD/DEAH_box_helicase_dom"/>
</dbReference>
<dbReference type="SUPFAM" id="SSF46785">
    <property type="entry name" value="Winged helix' DNA-binding domain"/>
    <property type="match status" value="1"/>
</dbReference>
<dbReference type="GO" id="GO:0016787">
    <property type="term" value="F:hydrolase activity"/>
    <property type="evidence" value="ECO:0007669"/>
    <property type="project" value="UniProtKB-KW"/>
</dbReference>
<evidence type="ECO:0000256" key="4">
    <source>
        <dbReference type="ARBA" id="ARBA00022840"/>
    </source>
</evidence>
<dbReference type="FunFam" id="1.10.10.10:FF:000012">
    <property type="entry name" value="U5 small nuclear ribonucleoprotein helicase"/>
    <property type="match status" value="1"/>
</dbReference>
<dbReference type="GO" id="GO:0005524">
    <property type="term" value="F:ATP binding"/>
    <property type="evidence" value="ECO:0007669"/>
    <property type="project" value="UniProtKB-KW"/>
</dbReference>
<evidence type="ECO:0000256" key="1">
    <source>
        <dbReference type="ARBA" id="ARBA00022741"/>
    </source>
</evidence>
<evidence type="ECO:0000259" key="5">
    <source>
        <dbReference type="PROSITE" id="PS51192"/>
    </source>
</evidence>
<feature type="domain" description="Helicase ATP-binding" evidence="5">
    <location>
        <begin position="279"/>
        <end position="464"/>
    </location>
</feature>
<gene>
    <name evidence="7" type="ORF">TAT_000058200</name>
    <name evidence="8" type="ORF">TAV_000058000</name>
</gene>
<dbReference type="InterPro" id="IPR027417">
    <property type="entry name" value="P-loop_NTPase"/>
</dbReference>
<evidence type="ECO:0000256" key="3">
    <source>
        <dbReference type="ARBA" id="ARBA00022806"/>
    </source>
</evidence>
<dbReference type="GO" id="GO:0003676">
    <property type="term" value="F:nucleic acid binding"/>
    <property type="evidence" value="ECO:0007669"/>
    <property type="project" value="InterPro"/>
</dbReference>
<dbReference type="VEuPathDB" id="PiroplasmaDB:TA20175"/>
<dbReference type="GO" id="GO:0004386">
    <property type="term" value="F:helicase activity"/>
    <property type="evidence" value="ECO:0007669"/>
    <property type="project" value="UniProtKB-KW"/>
</dbReference>
<dbReference type="SMART" id="SM00490">
    <property type="entry name" value="HELICc"/>
    <property type="match status" value="2"/>
</dbReference>
<dbReference type="PANTHER" id="PTHR47961">
    <property type="entry name" value="DNA POLYMERASE THETA, PUTATIVE (AFU_ORTHOLOGUE AFUA_1G05260)-RELATED"/>
    <property type="match status" value="1"/>
</dbReference>
<sequence length="1925" mass="221386">MVNVSDYVTSPYELRIPWDSFLLKYQLRYNLFFKGSLRINNDVSGKSEENKDKKVSDDDELKYIETEDAGTFTWCLRNCKRICETSENLSPASLMNQILTLLKEDNSEIIASVLCDTLGFNNLNFISKLITFRQNLTRQWQSMLDKLCTKIRYNKLDDANYERLNRLVLQKTGRDLRSQKKRLEILLYQIPPQDLFCLIGLDFKSEKKFNTAVTFPKQLSLNLIKEDNEIYEKLVIPPSENRIVPSEDELIPISTLPEWVQRAFIGVEKLNLIQSKVFNSAFNTQQNLLISAPTGCGKTNVGLLCLLQNYREYFEQGKKCGKVIYISPMKALASEIVEKYSKSLAHSGLVVREVTGDFQVPKSELEEIDILVTTPEKCDVVTRNSFSTATQSDDSFLTRVNLIIFDEIHLLNDERGPVIETIAARFFRLIEWTQVTRRVVGMSATLPNYEDIATFLRVPPEHTYYFGREYRHVPLQQIFYGIKNDDIYKNNMLMICFDHIVETLESGKQCMVFVHSRNETFTTATRIVELVNKSEKSELFEPDLSQVKRFSAQLMRRNNLKLLSDYSISIHHAGLSKSDRDLVEEMFKSGLIKVLVCTSTLAWGVNLPAHSVIIKGTFIGGVGVDRNINNLELNQIMGRAGRPQFDVEGKGILLTDHKNLYNYVRMQTERVPIESQLHMHLENFLNAEIAIGSINNDTDALLWLQYTYLFVRMVKNPLFYGINGDDEDTLLKYRHEIIKNAAKNLNKSKLIRYSSKTGDFSSTDLGRIAARYYVDYETTHNFASSINPLLYYQDGIMMDRYANSRADLINHEFILDKLSECREFESILYRNEEYDELLDLMNSHLVIYKPKGGINHIKNKVSVLIQAYIAKLFIKTSSLAMDLNFIVQNVPRLARAYFEISMCETVCGPPVEQIHDWVIILERQIFNRNILSNFTSPMNNITPSKDLILLSLSVVDRFTRFKLEDIVNFSYQEVLDIVRSKQEASTIYKYIKYIPYPEVKLYNQPITDKITKLTVSVEIKNEWSKRWNGSNESFYVWVCTSSRLLSHSQVNFTSKGVQFVEFFVPIHNRNEPFCVKIFSSSWLGLSFEISTKLQTAGEGLDSADKYTRLLKLNPLPTSVLNQYNVYKFPYFNPLQTQVFHKAFRTDESLVVAAPTGSGKTLVAELGLFRLFDKHPDKIAVYIAPLKALAHERFKDWCKKLQFKKILQLTGDTSSNNLDNQLYKFERDELDKYDIVITTPEKWDGISRHWRRKKLVTKVALIILDELHLLGESRGAIIESIISRQYTINHSTGAQVRYICLSTSLSNLNEISEWIGIPNVYNFSPAVRPVKCNLYIDGFSIKAYCPRMNSMNKPCFDTIIKHDHSSNVLIFVSSRRQTRMTAQDLVGLLQFHNISFSNSCDNYFFDDEWLNTFVPHGIGIHHAGLSTKDRELVQDLFLNGKLKVLIATSTLAWGVNLPAKIVIIKGTEFYDGRVKKYIDYSATDIIQMVGRAGRNIYDGEAYAYVFTETRKVGFYKAFMFTPFPTESFFLEKINDCLNSEIATGSVTTKKSALEYLSRTFLYKRLKSNPKYYTQAPNMLYEDKGDVLNDGTNLLNVVKLNCVDGSKLEDICEAIVNNSISSLVKLGCIALEYPEDELKIIEHGLLVPTLNGILASQYYVNCKTIHEFSSIDFSENLGFYEIARTLSNATEFNLVPLRHNEDVYNVQLSNLCPSKITESEASDPNAKTFLLFQARLFNLKLPVFDYNNDTKSILDQLPRIIQVCLIEIIKFQCLLDVFIINRNFKNVEYLLLLYKCLHLGLNPLNLQLVFEVNYEISVKVNGISKPKGGKYTISSDVVNLTVMLDEINHTTEFHYLFLVNQSTNVIYGYKKVYKQSTHTFKYVLITFYLLRLRIDNGSNLTLLLILSCPTLLSYDQQIILHINNKSK</sequence>
<feature type="domain" description="Helicase C-terminal" evidence="6">
    <location>
        <begin position="496"/>
        <end position="685"/>
    </location>
</feature>
<dbReference type="InterPro" id="IPR036390">
    <property type="entry name" value="WH_DNA-bd_sf"/>
</dbReference>
<organism evidence="8">
    <name type="scientific">Theileria annulata</name>
    <dbReference type="NCBI Taxonomy" id="5874"/>
    <lineage>
        <taxon>Eukaryota</taxon>
        <taxon>Sar</taxon>
        <taxon>Alveolata</taxon>
        <taxon>Apicomplexa</taxon>
        <taxon>Aconoidasida</taxon>
        <taxon>Piroplasmida</taxon>
        <taxon>Theileriidae</taxon>
        <taxon>Theileria</taxon>
    </lineage>
</organism>
<keyword evidence="2" id="KW-0378">Hydrolase</keyword>
<dbReference type="PANTHER" id="PTHR47961:SF13">
    <property type="entry name" value="ACTIVATING SIGNAL COINTEGRATOR 1 COMPLEX SUBUNIT 3"/>
    <property type="match status" value="1"/>
</dbReference>
<keyword evidence="3 8" id="KW-0347">Helicase</keyword>
<evidence type="ECO:0000313" key="8">
    <source>
        <dbReference type="EMBL" id="SVP89879.1"/>
    </source>
</evidence>
<dbReference type="Gene3D" id="1.10.3380.10">
    <property type="entry name" value="Sec63 N-terminal domain-like domain"/>
    <property type="match status" value="2"/>
</dbReference>
<dbReference type="InterPro" id="IPR057842">
    <property type="entry name" value="WH_MER3"/>
</dbReference>
<dbReference type="Pfam" id="PF02889">
    <property type="entry name" value="Sec63"/>
    <property type="match status" value="2"/>
</dbReference>
<dbReference type="Gene3D" id="1.10.10.10">
    <property type="entry name" value="Winged helix-like DNA-binding domain superfamily/Winged helix DNA-binding domain"/>
    <property type="match status" value="2"/>
</dbReference>
<accession>A0A3B0MXG8</accession>
<evidence type="ECO:0000256" key="2">
    <source>
        <dbReference type="ARBA" id="ARBA00022801"/>
    </source>
</evidence>
<reference evidence="8" key="1">
    <citation type="submission" date="2018-07" db="EMBL/GenBank/DDBJ databases">
        <authorList>
            <person name="Quirk P.G."/>
            <person name="Krulwich T.A."/>
        </authorList>
    </citation>
    <scope>NUCLEOTIDE SEQUENCE</scope>
    <source>
        <strain evidence="8">Anand</strain>
    </source>
</reference>
<keyword evidence="1" id="KW-0547">Nucleotide-binding</keyword>
<dbReference type="FunFam" id="3.40.50.300:FF:003287">
    <property type="entry name" value="U5 small nuclear ribonucleoprotein 200 kDa helicase"/>
    <property type="match status" value="1"/>
</dbReference>
<dbReference type="SUPFAM" id="SSF81296">
    <property type="entry name" value="E set domains"/>
    <property type="match status" value="1"/>
</dbReference>
<proteinExistence type="predicted"/>
<dbReference type="PROSITE" id="PS51194">
    <property type="entry name" value="HELICASE_CTER"/>
    <property type="match status" value="2"/>
</dbReference>
<evidence type="ECO:0000259" key="6">
    <source>
        <dbReference type="PROSITE" id="PS51194"/>
    </source>
</evidence>
<dbReference type="Pfam" id="PF00270">
    <property type="entry name" value="DEAD"/>
    <property type="match status" value="2"/>
</dbReference>
<feature type="domain" description="Helicase C-terminal" evidence="6">
    <location>
        <begin position="1353"/>
        <end position="1553"/>
    </location>
</feature>
<keyword evidence="4" id="KW-0067">ATP-binding</keyword>
<dbReference type="InterPro" id="IPR050474">
    <property type="entry name" value="Hel308_SKI2-like"/>
</dbReference>
<dbReference type="Gene3D" id="3.40.50.300">
    <property type="entry name" value="P-loop containing nucleotide triphosphate hydrolases"/>
    <property type="match status" value="4"/>
</dbReference>
<dbReference type="SMART" id="SM00973">
    <property type="entry name" value="Sec63"/>
    <property type="match status" value="2"/>
</dbReference>